<dbReference type="PIRSF" id="PIRSF017082">
    <property type="entry name" value="YflP"/>
    <property type="match status" value="1"/>
</dbReference>
<dbReference type="Gene3D" id="3.40.190.150">
    <property type="entry name" value="Bordetella uptake gene, domain 1"/>
    <property type="match status" value="1"/>
</dbReference>
<comment type="similarity">
    <text evidence="1">Belongs to the UPF0065 (bug) family.</text>
</comment>
<dbReference type="EMBL" id="CP040818">
    <property type="protein sequence ID" value="QDL91183.1"/>
    <property type="molecule type" value="Genomic_DNA"/>
</dbReference>
<dbReference type="InterPro" id="IPR005064">
    <property type="entry name" value="BUG"/>
</dbReference>
<evidence type="ECO:0000256" key="2">
    <source>
        <dbReference type="SAM" id="SignalP"/>
    </source>
</evidence>
<protein>
    <submittedName>
        <fullName evidence="3">Tripartite tricarboxylate transporter substrate binding protein</fullName>
    </submittedName>
</protein>
<dbReference type="RefSeq" id="WP_138575581.1">
    <property type="nucleotide sequence ID" value="NZ_CP040818.1"/>
</dbReference>
<evidence type="ECO:0000313" key="4">
    <source>
        <dbReference type="Proteomes" id="UP000305888"/>
    </source>
</evidence>
<dbReference type="CDD" id="cd13578">
    <property type="entry name" value="PBP2_Bug27"/>
    <property type="match status" value="1"/>
</dbReference>
<proteinExistence type="inferred from homology"/>
<keyword evidence="2" id="KW-0732">Signal</keyword>
<dbReference type="SUPFAM" id="SSF53850">
    <property type="entry name" value="Periplasmic binding protein-like II"/>
    <property type="match status" value="1"/>
</dbReference>
<dbReference type="Gene3D" id="3.40.190.10">
    <property type="entry name" value="Periplasmic binding protein-like II"/>
    <property type="match status" value="1"/>
</dbReference>
<gene>
    <name evidence="3" type="ORF">FDP22_04935</name>
</gene>
<dbReference type="KEGG" id="ppru:FDP22_04935"/>
<reference evidence="3 4" key="1">
    <citation type="submission" date="2019-06" db="EMBL/GenBank/DDBJ databases">
        <title>Genome sequence of Rhodobacteraceae bacterium D4M1.</title>
        <authorList>
            <person name="Cao J."/>
        </authorList>
    </citation>
    <scope>NUCLEOTIDE SEQUENCE [LARGE SCALE GENOMIC DNA]</scope>
    <source>
        <strain evidence="3 4">D4M1</strain>
    </source>
</reference>
<dbReference type="AlphaFoldDB" id="A0A5B8FYE6"/>
<keyword evidence="4" id="KW-1185">Reference proteome</keyword>
<dbReference type="Proteomes" id="UP000305888">
    <property type="component" value="Chromosome"/>
</dbReference>
<feature type="signal peptide" evidence="2">
    <location>
        <begin position="1"/>
        <end position="35"/>
    </location>
</feature>
<accession>A0A5B8FYE6</accession>
<name>A0A5B8FYE6_9RHOB</name>
<dbReference type="InterPro" id="IPR006311">
    <property type="entry name" value="TAT_signal"/>
</dbReference>
<dbReference type="PANTHER" id="PTHR42928">
    <property type="entry name" value="TRICARBOXYLATE-BINDING PROTEIN"/>
    <property type="match status" value="1"/>
</dbReference>
<evidence type="ECO:0000313" key="3">
    <source>
        <dbReference type="EMBL" id="QDL91183.1"/>
    </source>
</evidence>
<dbReference type="InterPro" id="IPR042100">
    <property type="entry name" value="Bug_dom1"/>
</dbReference>
<sequence length="335" mass="34768">MTHDTRHPGGRRGVLLGLALAVAAALLPGAGPAAAQDYPDRPVTIVVPFPPGGSTDLLARKIAEKISGPLGQPVVVENRAGAGGAVGASYVARSDPDGYTLLMGVTGSNAISSVLRDDLPYEPLKDFAPVSLVVSAPLVLVVNADSDFTSVQDVIDYAKAEPQAFTHGSPGIGTSMHLTGELFALETGTELVHVPYAGSAAAMQDLLGRQLDAMFADLLVSSEYIRSGRLRALAVTSAARHPMLPDVPTVAEAGVPGFQATSWQGVFAPAGTPEPVLDTLYKVVTAALTDADLQAFFPERGFMVEGRTPAASQEFIASEIEKWGKVVDAAGLKTN</sequence>
<dbReference type="PROSITE" id="PS51318">
    <property type="entry name" value="TAT"/>
    <property type="match status" value="1"/>
</dbReference>
<organism evidence="3 4">
    <name type="scientific">Paroceanicella profunda</name>
    <dbReference type="NCBI Taxonomy" id="2579971"/>
    <lineage>
        <taxon>Bacteria</taxon>
        <taxon>Pseudomonadati</taxon>
        <taxon>Pseudomonadota</taxon>
        <taxon>Alphaproteobacteria</taxon>
        <taxon>Rhodobacterales</taxon>
        <taxon>Paracoccaceae</taxon>
        <taxon>Paroceanicella</taxon>
    </lineage>
</organism>
<dbReference type="Pfam" id="PF03401">
    <property type="entry name" value="TctC"/>
    <property type="match status" value="1"/>
</dbReference>
<dbReference type="OrthoDB" id="8970543at2"/>
<dbReference type="PANTHER" id="PTHR42928:SF5">
    <property type="entry name" value="BLR1237 PROTEIN"/>
    <property type="match status" value="1"/>
</dbReference>
<feature type="chain" id="PRO_5022905570" evidence="2">
    <location>
        <begin position="36"/>
        <end position="335"/>
    </location>
</feature>
<evidence type="ECO:0000256" key="1">
    <source>
        <dbReference type="ARBA" id="ARBA00006987"/>
    </source>
</evidence>